<feature type="region of interest" description="Disordered" evidence="1">
    <location>
        <begin position="1"/>
        <end position="49"/>
    </location>
</feature>
<dbReference type="AlphaFoldDB" id="A0A7W4UH67"/>
<dbReference type="Proteomes" id="UP000518206">
    <property type="component" value="Unassembled WGS sequence"/>
</dbReference>
<name>A0A7W4UH67_9CELL</name>
<comment type="caution">
    <text evidence="2">The sequence shown here is derived from an EMBL/GenBank/DDBJ whole genome shotgun (WGS) entry which is preliminary data.</text>
</comment>
<sequence length="49" mass="5077">MPGEYGQTERGGGSELDPDPAVGAQKPQAIDSGLDDFSCAHEETAATNR</sequence>
<feature type="compositionally biased region" description="Basic and acidic residues" evidence="1">
    <location>
        <begin position="38"/>
        <end position="49"/>
    </location>
</feature>
<evidence type="ECO:0000313" key="3">
    <source>
        <dbReference type="Proteomes" id="UP000518206"/>
    </source>
</evidence>
<gene>
    <name evidence="2" type="ORF">FHR80_003032</name>
</gene>
<dbReference type="RefSeq" id="WP_183296890.1">
    <property type="nucleotide sequence ID" value="NZ_JACHVX010000004.1"/>
</dbReference>
<accession>A0A7W4UH67</accession>
<dbReference type="EMBL" id="JACHVX010000004">
    <property type="protein sequence ID" value="MBB2924104.1"/>
    <property type="molecule type" value="Genomic_DNA"/>
</dbReference>
<organism evidence="2 3">
    <name type="scientific">Cellulomonas cellasea</name>
    <dbReference type="NCBI Taxonomy" id="43670"/>
    <lineage>
        <taxon>Bacteria</taxon>
        <taxon>Bacillati</taxon>
        <taxon>Actinomycetota</taxon>
        <taxon>Actinomycetes</taxon>
        <taxon>Micrococcales</taxon>
        <taxon>Cellulomonadaceae</taxon>
        <taxon>Cellulomonas</taxon>
    </lineage>
</organism>
<protein>
    <submittedName>
        <fullName evidence="2">Uncharacterized protein</fullName>
    </submittedName>
</protein>
<reference evidence="2 3" key="1">
    <citation type="submission" date="2020-08" db="EMBL/GenBank/DDBJ databases">
        <title>The Agave Microbiome: Exploring the role of microbial communities in plant adaptations to desert environments.</title>
        <authorList>
            <person name="Partida-Martinez L.P."/>
        </authorList>
    </citation>
    <scope>NUCLEOTIDE SEQUENCE [LARGE SCALE GENOMIC DNA]</scope>
    <source>
        <strain evidence="2 3">RAS26</strain>
    </source>
</reference>
<reference evidence="2 3" key="2">
    <citation type="submission" date="2020-08" db="EMBL/GenBank/DDBJ databases">
        <authorList>
            <person name="Partida-Martinez L."/>
            <person name="Huntemann M."/>
            <person name="Clum A."/>
            <person name="Wang J."/>
            <person name="Palaniappan K."/>
            <person name="Ritter S."/>
            <person name="Chen I.-M."/>
            <person name="Stamatis D."/>
            <person name="Reddy T."/>
            <person name="O'Malley R."/>
            <person name="Daum C."/>
            <person name="Shapiro N."/>
            <person name="Ivanova N."/>
            <person name="Kyrpides N."/>
            <person name="Woyke T."/>
        </authorList>
    </citation>
    <scope>NUCLEOTIDE SEQUENCE [LARGE SCALE GENOMIC DNA]</scope>
    <source>
        <strain evidence="2 3">RAS26</strain>
    </source>
</reference>
<proteinExistence type="predicted"/>
<evidence type="ECO:0000256" key="1">
    <source>
        <dbReference type="SAM" id="MobiDB-lite"/>
    </source>
</evidence>
<evidence type="ECO:0000313" key="2">
    <source>
        <dbReference type="EMBL" id="MBB2924104.1"/>
    </source>
</evidence>